<comment type="similarity">
    <text evidence="1">Belongs to the peptidase S10 family.</text>
</comment>
<sequence length="99" mass="11421">MNKQFYNLGSIDYAKNVPYKTSLAKDFLRHEKVKKALGLNGSLVFDKCNDLVGDILHEDVMKSVKYMVEYLMKKNKILLYQGKFDLRDGVVSIEGERDV</sequence>
<keyword evidence="3" id="KW-1185">Reference proteome</keyword>
<keyword evidence="2" id="KW-0121">Carboxypeptidase</keyword>
<dbReference type="Proteomes" id="UP000250321">
    <property type="component" value="Unassembled WGS sequence"/>
</dbReference>
<dbReference type="EMBL" id="PJQY01000064">
    <property type="protein sequence ID" value="PQQ19507.1"/>
    <property type="molecule type" value="Genomic_DNA"/>
</dbReference>
<organism evidence="2 3">
    <name type="scientific">Prunus yedoensis var. nudiflora</name>
    <dbReference type="NCBI Taxonomy" id="2094558"/>
    <lineage>
        <taxon>Eukaryota</taxon>
        <taxon>Viridiplantae</taxon>
        <taxon>Streptophyta</taxon>
        <taxon>Embryophyta</taxon>
        <taxon>Tracheophyta</taxon>
        <taxon>Spermatophyta</taxon>
        <taxon>Magnoliopsida</taxon>
        <taxon>eudicotyledons</taxon>
        <taxon>Gunneridae</taxon>
        <taxon>Pentapetalae</taxon>
        <taxon>rosids</taxon>
        <taxon>fabids</taxon>
        <taxon>Rosales</taxon>
        <taxon>Rosaceae</taxon>
        <taxon>Amygdaloideae</taxon>
        <taxon>Amygdaleae</taxon>
        <taxon>Prunus</taxon>
    </lineage>
</organism>
<dbReference type="Pfam" id="PF00450">
    <property type="entry name" value="Peptidase_S10"/>
    <property type="match status" value="1"/>
</dbReference>
<keyword evidence="2" id="KW-0645">Protease</keyword>
<keyword evidence="2" id="KW-0378">Hydrolase</keyword>
<accession>A0A314ZMS4</accession>
<dbReference type="GO" id="GO:0004185">
    <property type="term" value="F:serine-type carboxypeptidase activity"/>
    <property type="evidence" value="ECO:0007669"/>
    <property type="project" value="InterPro"/>
</dbReference>
<evidence type="ECO:0000313" key="3">
    <source>
        <dbReference type="Proteomes" id="UP000250321"/>
    </source>
</evidence>
<protein>
    <submittedName>
        <fullName evidence="2">Serine carboxypeptidase-like 50</fullName>
    </submittedName>
</protein>
<gene>
    <name evidence="2" type="ORF">Pyn_12116</name>
</gene>
<dbReference type="InterPro" id="IPR029058">
    <property type="entry name" value="AB_hydrolase_fold"/>
</dbReference>
<name>A0A314ZMS4_PRUYE</name>
<dbReference type="AlphaFoldDB" id="A0A314ZMS4"/>
<evidence type="ECO:0000256" key="1">
    <source>
        <dbReference type="ARBA" id="ARBA00009431"/>
    </source>
</evidence>
<dbReference type="InterPro" id="IPR001563">
    <property type="entry name" value="Peptidase_S10"/>
</dbReference>
<dbReference type="OrthoDB" id="1664527at2759"/>
<dbReference type="SUPFAM" id="SSF53474">
    <property type="entry name" value="alpha/beta-Hydrolases"/>
    <property type="match status" value="1"/>
</dbReference>
<proteinExistence type="inferred from homology"/>
<dbReference type="Gene3D" id="3.40.50.1820">
    <property type="entry name" value="alpha/beta hydrolase"/>
    <property type="match status" value="1"/>
</dbReference>
<evidence type="ECO:0000313" key="2">
    <source>
        <dbReference type="EMBL" id="PQQ19507.1"/>
    </source>
</evidence>
<reference evidence="2 3" key="1">
    <citation type="submission" date="2018-02" db="EMBL/GenBank/DDBJ databases">
        <title>Draft genome of wild Prunus yedoensis var. nudiflora.</title>
        <authorList>
            <person name="Baek S."/>
            <person name="Kim J.-H."/>
            <person name="Choi K."/>
            <person name="Kim G.-B."/>
            <person name="Cho A."/>
            <person name="Jang H."/>
            <person name="Shin C.-H."/>
            <person name="Yu H.-J."/>
            <person name="Mun J.-H."/>
        </authorList>
    </citation>
    <scope>NUCLEOTIDE SEQUENCE [LARGE SCALE GENOMIC DNA]</scope>
    <source>
        <strain evidence="3">cv. Jeju island</strain>
        <tissue evidence="2">Leaf</tissue>
    </source>
</reference>
<dbReference type="GO" id="GO:0006508">
    <property type="term" value="P:proteolysis"/>
    <property type="evidence" value="ECO:0007669"/>
    <property type="project" value="InterPro"/>
</dbReference>
<comment type="caution">
    <text evidence="2">The sequence shown here is derived from an EMBL/GenBank/DDBJ whole genome shotgun (WGS) entry which is preliminary data.</text>
</comment>